<gene>
    <name evidence="5" type="ORF">SCL_0137</name>
</gene>
<evidence type="ECO:0000256" key="2">
    <source>
        <dbReference type="ARBA" id="ARBA00022729"/>
    </source>
</evidence>
<dbReference type="GO" id="GO:0030288">
    <property type="term" value="C:outer membrane-bounded periplasmic space"/>
    <property type="evidence" value="ECO:0007669"/>
    <property type="project" value="TreeGrafter"/>
</dbReference>
<feature type="chain" id="PRO_5008572272" evidence="4">
    <location>
        <begin position="26"/>
        <end position="336"/>
    </location>
</feature>
<dbReference type="Proteomes" id="UP000243180">
    <property type="component" value="Chromosome"/>
</dbReference>
<dbReference type="FunCoup" id="A0A1B4XCE0">
    <property type="interactions" value="51"/>
</dbReference>
<feature type="binding site" evidence="3">
    <location>
        <position position="224"/>
    </location>
    <ligand>
        <name>Fe cation</name>
        <dbReference type="ChEBI" id="CHEBI:24875"/>
    </ligand>
</feature>
<dbReference type="Gene3D" id="3.40.190.10">
    <property type="entry name" value="Periplasmic binding protein-like II"/>
    <property type="match status" value="2"/>
</dbReference>
<feature type="signal peptide" evidence="4">
    <location>
        <begin position="1"/>
        <end position="25"/>
    </location>
</feature>
<evidence type="ECO:0000256" key="1">
    <source>
        <dbReference type="ARBA" id="ARBA00008520"/>
    </source>
</evidence>
<comment type="similarity">
    <text evidence="1">Belongs to the bacterial solute-binding protein 1 family.</text>
</comment>
<dbReference type="PANTHER" id="PTHR30006">
    <property type="entry name" value="THIAMINE-BINDING PERIPLASMIC PROTEIN-RELATED"/>
    <property type="match status" value="1"/>
</dbReference>
<sequence length="336" mass="37385">MRNFKKFCAAVAVLGLSVSVVPASAADEIVVYSARNEQLIKPLFDAYTAETGTPIKFITDKEGPLLERLKAEGKNTPADLLLTVDAGNLWLAAKEGVLAEVKSKTLRTNIPAHLRDPDNRWFGLSVRARTIVYSTERVKPKELSTYEALGDARWKDRLCLRTSKKVYNQSLVAMMIARHGEAKTEKIVKSWVANLRTDPFPDDTKLMEAIQAGQCDVGIVNTYYFGRLKQKQPEAAIALFWPNQKDRGVHVNVSGAGVTAHARHRAEAVKFLEWLSSEKAQNLFADENMEYPANPRVKPHASVAAWGRFRQDTINVSKAGSLQAKAVMLMDRAGYK</sequence>
<dbReference type="EMBL" id="AP014879">
    <property type="protein sequence ID" value="BAV32461.1"/>
    <property type="molecule type" value="Genomic_DNA"/>
</dbReference>
<dbReference type="PIRSF" id="PIRSF002825">
    <property type="entry name" value="CfbpA"/>
    <property type="match status" value="1"/>
</dbReference>
<dbReference type="RefSeq" id="WP_096359140.1">
    <property type="nucleotide sequence ID" value="NZ_AP014879.1"/>
</dbReference>
<feature type="binding site" evidence="3">
    <location>
        <position position="223"/>
    </location>
    <ligand>
        <name>Fe cation</name>
        <dbReference type="ChEBI" id="CHEBI:24875"/>
    </ligand>
</feature>
<dbReference type="InterPro" id="IPR026045">
    <property type="entry name" value="Ferric-bd"/>
</dbReference>
<dbReference type="GO" id="GO:0046872">
    <property type="term" value="F:metal ion binding"/>
    <property type="evidence" value="ECO:0007669"/>
    <property type="project" value="UniProtKB-KW"/>
</dbReference>
<dbReference type="CDD" id="cd13542">
    <property type="entry name" value="PBP2_FutA1_ilke"/>
    <property type="match status" value="1"/>
</dbReference>
<organism evidence="5 6">
    <name type="scientific">Sulfuricaulis limicola</name>
    <dbReference type="NCBI Taxonomy" id="1620215"/>
    <lineage>
        <taxon>Bacteria</taxon>
        <taxon>Pseudomonadati</taxon>
        <taxon>Pseudomonadota</taxon>
        <taxon>Gammaproteobacteria</taxon>
        <taxon>Acidiferrobacterales</taxon>
        <taxon>Acidiferrobacteraceae</taxon>
        <taxon>Sulfuricaulis</taxon>
    </lineage>
</organism>
<dbReference type="PANTHER" id="PTHR30006:SF15">
    <property type="entry name" value="IRON-UTILIZATION PERIPLASMIC PROTEIN"/>
    <property type="match status" value="1"/>
</dbReference>
<dbReference type="Pfam" id="PF13343">
    <property type="entry name" value="SBP_bac_6"/>
    <property type="match status" value="1"/>
</dbReference>
<name>A0A1B4XCE0_9GAMM</name>
<keyword evidence="3" id="KW-0408">Iron</keyword>
<dbReference type="OrthoDB" id="9769567at2"/>
<accession>A0A1B4XCE0</accession>
<keyword evidence="6" id="KW-1185">Reference proteome</keyword>
<proteinExistence type="inferred from homology"/>
<dbReference type="SUPFAM" id="SSF53850">
    <property type="entry name" value="Periplasmic binding protein-like II"/>
    <property type="match status" value="1"/>
</dbReference>
<keyword evidence="2 4" id="KW-0732">Signal</keyword>
<evidence type="ECO:0000313" key="5">
    <source>
        <dbReference type="EMBL" id="BAV32461.1"/>
    </source>
</evidence>
<reference evidence="5 6" key="1">
    <citation type="submission" date="2015-05" db="EMBL/GenBank/DDBJ databases">
        <title>Complete genome sequence of a sulfur-oxidizing gammaproteobacterium strain HA5.</title>
        <authorList>
            <person name="Miura A."/>
            <person name="Kojima H."/>
            <person name="Fukui M."/>
        </authorList>
    </citation>
    <scope>NUCLEOTIDE SEQUENCE [LARGE SCALE GENOMIC DNA]</scope>
    <source>
        <strain evidence="5 6">HA5</strain>
    </source>
</reference>
<evidence type="ECO:0000256" key="3">
    <source>
        <dbReference type="PIRSR" id="PIRSR002825-1"/>
    </source>
</evidence>
<evidence type="ECO:0000256" key="4">
    <source>
        <dbReference type="SAM" id="SignalP"/>
    </source>
</evidence>
<keyword evidence="3" id="KW-0479">Metal-binding</keyword>
<dbReference type="InParanoid" id="A0A1B4XCE0"/>
<protein>
    <submittedName>
        <fullName evidence="5">Iron deficiency-induced protein A</fullName>
    </submittedName>
</protein>
<dbReference type="KEGG" id="slim:SCL_0137"/>
<evidence type="ECO:0000313" key="6">
    <source>
        <dbReference type="Proteomes" id="UP000243180"/>
    </source>
</evidence>
<dbReference type="AlphaFoldDB" id="A0A1B4XCE0"/>